<sequence length="125" mass="13853">MAFLAGMHDGSVRMKSHTSPRSTATSALLAEGYTEDGQLSPFDSIRRQSQYSLASTLGARLSIASGANLDDNHVIDEMLHRIGSHRGSVRVDRPNIPPRKPDSWLGKVFVDVCFCNNYFILQPQY</sequence>
<dbReference type="Proteomes" id="UP000267096">
    <property type="component" value="Unassembled WGS sequence"/>
</dbReference>
<protein>
    <submittedName>
        <fullName evidence="2 4">Uncharacterized protein</fullName>
    </submittedName>
</protein>
<accession>A0A0M3K5F8</accession>
<dbReference type="AlphaFoldDB" id="A0A0M3K5F8"/>
<dbReference type="EMBL" id="UYRR01032437">
    <property type="protein sequence ID" value="VDK55634.1"/>
    <property type="molecule type" value="Genomic_DNA"/>
</dbReference>
<dbReference type="OrthoDB" id="10580178at2759"/>
<dbReference type="WBParaSite" id="ASIM_0001619901-mRNA-1">
    <property type="protein sequence ID" value="ASIM_0001619901-mRNA-1"/>
    <property type="gene ID" value="ASIM_0001619901"/>
</dbReference>
<gene>
    <name evidence="2" type="ORF">ASIM_LOCUS15606</name>
</gene>
<reference evidence="2 3" key="2">
    <citation type="submission" date="2018-11" db="EMBL/GenBank/DDBJ databases">
        <authorList>
            <consortium name="Pathogen Informatics"/>
        </authorList>
    </citation>
    <scope>NUCLEOTIDE SEQUENCE [LARGE SCALE GENOMIC DNA]</scope>
</reference>
<evidence type="ECO:0000313" key="2">
    <source>
        <dbReference type="EMBL" id="VDK55634.1"/>
    </source>
</evidence>
<organism evidence="4">
    <name type="scientific">Anisakis simplex</name>
    <name type="common">Herring worm</name>
    <dbReference type="NCBI Taxonomy" id="6269"/>
    <lineage>
        <taxon>Eukaryota</taxon>
        <taxon>Metazoa</taxon>
        <taxon>Ecdysozoa</taxon>
        <taxon>Nematoda</taxon>
        <taxon>Chromadorea</taxon>
        <taxon>Rhabditida</taxon>
        <taxon>Spirurina</taxon>
        <taxon>Ascaridomorpha</taxon>
        <taxon>Ascaridoidea</taxon>
        <taxon>Anisakidae</taxon>
        <taxon>Anisakis</taxon>
        <taxon>Anisakis simplex complex</taxon>
    </lineage>
</organism>
<evidence type="ECO:0000256" key="1">
    <source>
        <dbReference type="SAM" id="MobiDB-lite"/>
    </source>
</evidence>
<name>A0A0M3K5F8_ANISI</name>
<proteinExistence type="predicted"/>
<evidence type="ECO:0000313" key="3">
    <source>
        <dbReference type="Proteomes" id="UP000267096"/>
    </source>
</evidence>
<keyword evidence="3" id="KW-1185">Reference proteome</keyword>
<reference evidence="4" key="1">
    <citation type="submission" date="2017-02" db="UniProtKB">
        <authorList>
            <consortium name="WormBaseParasite"/>
        </authorList>
    </citation>
    <scope>IDENTIFICATION</scope>
</reference>
<feature type="region of interest" description="Disordered" evidence="1">
    <location>
        <begin position="1"/>
        <end position="21"/>
    </location>
</feature>
<evidence type="ECO:0000313" key="4">
    <source>
        <dbReference type="WBParaSite" id="ASIM_0001619901-mRNA-1"/>
    </source>
</evidence>